<dbReference type="Gene3D" id="1.10.150.130">
    <property type="match status" value="1"/>
</dbReference>
<evidence type="ECO:0000256" key="1">
    <source>
        <dbReference type="ARBA" id="ARBA00008857"/>
    </source>
</evidence>
<evidence type="ECO:0000256" key="4">
    <source>
        <dbReference type="ARBA" id="ARBA00022801"/>
    </source>
</evidence>
<dbReference type="GO" id="GO:0075713">
    <property type="term" value="P:establishment of integrated proviral latency"/>
    <property type="evidence" value="ECO:0007669"/>
    <property type="project" value="UniProtKB-KW"/>
</dbReference>
<keyword evidence="4" id="KW-0378">Hydrolase</keyword>
<comment type="similarity">
    <text evidence="1">Belongs to the 'phage' integrase family.</text>
</comment>
<reference evidence="9" key="1">
    <citation type="journal article" date="2021" name="Proc. Natl. Acad. Sci. U.S.A.">
        <title>A Catalog of Tens of Thousands of Viruses from Human Metagenomes Reveals Hidden Associations with Chronic Diseases.</title>
        <authorList>
            <person name="Tisza M.J."/>
            <person name="Buck C.B."/>
        </authorList>
    </citation>
    <scope>NUCLEOTIDE SEQUENCE</scope>
    <source>
        <strain evidence="9">CtphE103</strain>
    </source>
</reference>
<evidence type="ECO:0000256" key="5">
    <source>
        <dbReference type="ARBA" id="ARBA00023125"/>
    </source>
</evidence>
<proteinExistence type="inferred from homology"/>
<dbReference type="GO" id="GO:0015074">
    <property type="term" value="P:DNA integration"/>
    <property type="evidence" value="ECO:0007669"/>
    <property type="project" value="InterPro"/>
</dbReference>
<sequence length="380" mass="42952">MARAKARADGLIERTKTYDGKRIHFYGKTAKEVAAKIDEYERRREAVRENGPLFEDVAGEWWENHSKNIKTGAERAYKGSYKAALEEFSGYRMKEITPAVVSLWGEKFKAAGYAGKTASNARSVLSCIFKYWCVSNGETYNPVTVTDLPRGMKKERREPPTVEQLETVKAHPEGFGLCAWLFMYTGCRLGEVLALQWRDVDFKNNKIVVNKEVAWVNAKPVVQTPKTANGVRVVPLLTPLRAALEPLKGNKNDFILGGKEPLKSYEYHNNWLRYCVAVGMAEIDTKAEAARERKRAAAAGGAERKKRCNTHCYKASVTAHQFRHEYASMLYAAGIGEMEAQKLMGHADISTTRKVYTHIRERQLNEAAETLEKFINDNTK</sequence>
<evidence type="ECO:0000256" key="6">
    <source>
        <dbReference type="ARBA" id="ARBA00023172"/>
    </source>
</evidence>
<dbReference type="InterPro" id="IPR002104">
    <property type="entry name" value="Integrase_catalytic"/>
</dbReference>
<dbReference type="InterPro" id="IPR011010">
    <property type="entry name" value="DNA_brk_join_enz"/>
</dbReference>
<evidence type="ECO:0000259" key="8">
    <source>
        <dbReference type="PROSITE" id="PS51898"/>
    </source>
</evidence>
<evidence type="ECO:0000256" key="7">
    <source>
        <dbReference type="ARBA" id="ARBA00023195"/>
    </source>
</evidence>
<evidence type="ECO:0000256" key="2">
    <source>
        <dbReference type="ARBA" id="ARBA00016082"/>
    </source>
</evidence>
<dbReference type="GO" id="GO:0016787">
    <property type="term" value="F:hydrolase activity"/>
    <property type="evidence" value="ECO:0007669"/>
    <property type="project" value="UniProtKB-KW"/>
</dbReference>
<name>A0A8S5RV74_9CAUD</name>
<dbReference type="CDD" id="cd01189">
    <property type="entry name" value="INT_ICEBs1_C_like"/>
    <property type="match status" value="1"/>
</dbReference>
<evidence type="ECO:0000256" key="3">
    <source>
        <dbReference type="ARBA" id="ARBA00022679"/>
    </source>
</evidence>
<dbReference type="PANTHER" id="PTHR30349">
    <property type="entry name" value="PHAGE INTEGRASE-RELATED"/>
    <property type="match status" value="1"/>
</dbReference>
<keyword evidence="3" id="KW-0808">Transferase</keyword>
<keyword evidence="7" id="KW-1179">Viral genome integration</keyword>
<accession>A0A8S5RV74</accession>
<keyword evidence="5" id="KW-0238">DNA-binding</keyword>
<dbReference type="GO" id="GO:0016740">
    <property type="term" value="F:transferase activity"/>
    <property type="evidence" value="ECO:0007669"/>
    <property type="project" value="UniProtKB-KW"/>
</dbReference>
<dbReference type="Pfam" id="PF00589">
    <property type="entry name" value="Phage_integrase"/>
    <property type="match status" value="1"/>
</dbReference>
<dbReference type="InterPro" id="IPR013762">
    <property type="entry name" value="Integrase-like_cat_sf"/>
</dbReference>
<dbReference type="InterPro" id="IPR050090">
    <property type="entry name" value="Tyrosine_recombinase_XerCD"/>
</dbReference>
<dbReference type="PROSITE" id="PS51898">
    <property type="entry name" value="TYR_RECOMBINASE"/>
    <property type="match status" value="1"/>
</dbReference>
<dbReference type="GO" id="GO:0044826">
    <property type="term" value="P:viral genome integration into host DNA"/>
    <property type="evidence" value="ECO:0007669"/>
    <property type="project" value="UniProtKB-KW"/>
</dbReference>
<protein>
    <recommendedName>
        <fullName evidence="2">Integrase</fullName>
    </recommendedName>
</protein>
<evidence type="ECO:0000313" key="9">
    <source>
        <dbReference type="EMBL" id="DAF32249.1"/>
    </source>
</evidence>
<keyword evidence="6" id="KW-0233">DNA recombination</keyword>
<dbReference type="InterPro" id="IPR010998">
    <property type="entry name" value="Integrase_recombinase_N"/>
</dbReference>
<dbReference type="EMBL" id="BK056595">
    <property type="protein sequence ID" value="DAF32249.1"/>
    <property type="molecule type" value="Genomic_DNA"/>
</dbReference>
<feature type="domain" description="Tyr recombinase" evidence="8">
    <location>
        <begin position="155"/>
        <end position="369"/>
    </location>
</feature>
<keyword evidence="7" id="KW-1160">Virus entry into host cell</keyword>
<keyword evidence="7" id="KW-0229">DNA integration</keyword>
<dbReference type="GO" id="GO:0003677">
    <property type="term" value="F:DNA binding"/>
    <property type="evidence" value="ECO:0007669"/>
    <property type="project" value="UniProtKB-KW"/>
</dbReference>
<dbReference type="Gene3D" id="1.10.443.10">
    <property type="entry name" value="Intergrase catalytic core"/>
    <property type="match status" value="1"/>
</dbReference>
<organism evidence="9">
    <name type="scientific">Ackermannviridae sp</name>
    <dbReference type="NCBI Taxonomy" id="2831612"/>
    <lineage>
        <taxon>Viruses</taxon>
        <taxon>Duplodnaviria</taxon>
        <taxon>Heunggongvirae</taxon>
        <taxon>Uroviricota</taxon>
        <taxon>Caudoviricetes</taxon>
        <taxon>Pantevenvirales</taxon>
        <taxon>Ackermannviridae</taxon>
    </lineage>
</organism>
<dbReference type="GO" id="GO:0006310">
    <property type="term" value="P:DNA recombination"/>
    <property type="evidence" value="ECO:0007669"/>
    <property type="project" value="UniProtKB-KW"/>
</dbReference>
<dbReference type="PANTHER" id="PTHR30349:SF41">
    <property type="entry name" value="INTEGRASE_RECOMBINASE PROTEIN MJ0367-RELATED"/>
    <property type="match status" value="1"/>
</dbReference>
<dbReference type="SUPFAM" id="SSF56349">
    <property type="entry name" value="DNA breaking-rejoining enzymes"/>
    <property type="match status" value="1"/>
</dbReference>